<proteinExistence type="predicted"/>
<comment type="caution">
    <text evidence="1">The sequence shown here is derived from an EMBL/GenBank/DDBJ whole genome shotgun (WGS) entry which is preliminary data.</text>
</comment>
<dbReference type="EMBL" id="BQNB010009736">
    <property type="protein sequence ID" value="GJS67693.1"/>
    <property type="molecule type" value="Genomic_DNA"/>
</dbReference>
<name>A0ABQ4XQM7_9ASTR</name>
<evidence type="ECO:0000313" key="2">
    <source>
        <dbReference type="Proteomes" id="UP001151760"/>
    </source>
</evidence>
<dbReference type="Proteomes" id="UP001151760">
    <property type="component" value="Unassembled WGS sequence"/>
</dbReference>
<evidence type="ECO:0000313" key="1">
    <source>
        <dbReference type="EMBL" id="GJS67693.1"/>
    </source>
</evidence>
<reference evidence="1" key="1">
    <citation type="journal article" date="2022" name="Int. J. Mol. Sci.">
        <title>Draft Genome of Tanacetum Coccineum: Genomic Comparison of Closely Related Tanacetum-Family Plants.</title>
        <authorList>
            <person name="Yamashiro T."/>
            <person name="Shiraishi A."/>
            <person name="Nakayama K."/>
            <person name="Satake H."/>
        </authorList>
    </citation>
    <scope>NUCLEOTIDE SEQUENCE</scope>
</reference>
<keyword evidence="2" id="KW-1185">Reference proteome</keyword>
<sequence length="135" mass="15756">MNQEHICQVIARDEKWVLAKERVKISTTNVSLETTQFCVSKDFDICPRVQGVDFAEVPDDETTLTFLLNLGYKGPLHKHPSMYVDRMHQPWRTLAAIINNRVFGKAASNDRLRKSRIDILWGMFYRENVDYPELI</sequence>
<gene>
    <name evidence="1" type="ORF">Tco_0682258</name>
</gene>
<accession>A0ABQ4XQM7</accession>
<protein>
    <submittedName>
        <fullName evidence="1">Uncharacterized protein</fullName>
    </submittedName>
</protein>
<organism evidence="1 2">
    <name type="scientific">Tanacetum coccineum</name>
    <dbReference type="NCBI Taxonomy" id="301880"/>
    <lineage>
        <taxon>Eukaryota</taxon>
        <taxon>Viridiplantae</taxon>
        <taxon>Streptophyta</taxon>
        <taxon>Embryophyta</taxon>
        <taxon>Tracheophyta</taxon>
        <taxon>Spermatophyta</taxon>
        <taxon>Magnoliopsida</taxon>
        <taxon>eudicotyledons</taxon>
        <taxon>Gunneridae</taxon>
        <taxon>Pentapetalae</taxon>
        <taxon>asterids</taxon>
        <taxon>campanulids</taxon>
        <taxon>Asterales</taxon>
        <taxon>Asteraceae</taxon>
        <taxon>Asteroideae</taxon>
        <taxon>Anthemideae</taxon>
        <taxon>Anthemidinae</taxon>
        <taxon>Tanacetum</taxon>
    </lineage>
</organism>
<reference evidence="1" key="2">
    <citation type="submission" date="2022-01" db="EMBL/GenBank/DDBJ databases">
        <authorList>
            <person name="Yamashiro T."/>
            <person name="Shiraishi A."/>
            <person name="Satake H."/>
            <person name="Nakayama K."/>
        </authorList>
    </citation>
    <scope>NUCLEOTIDE SEQUENCE</scope>
</reference>